<name>A0A5C6BRE4_9PLAN</name>
<protein>
    <submittedName>
        <fullName evidence="1">Uncharacterized protein</fullName>
    </submittedName>
</protein>
<evidence type="ECO:0000313" key="2">
    <source>
        <dbReference type="Proteomes" id="UP000320735"/>
    </source>
</evidence>
<dbReference type="AlphaFoldDB" id="A0A5C6BRE4"/>
<dbReference type="EMBL" id="SJPP01000001">
    <property type="protein sequence ID" value="TWU13981.1"/>
    <property type="molecule type" value="Genomic_DNA"/>
</dbReference>
<reference evidence="1 2" key="1">
    <citation type="submission" date="2019-02" db="EMBL/GenBank/DDBJ databases">
        <title>Deep-cultivation of Planctomycetes and their phenomic and genomic characterization uncovers novel biology.</title>
        <authorList>
            <person name="Wiegand S."/>
            <person name="Jogler M."/>
            <person name="Boedeker C."/>
            <person name="Pinto D."/>
            <person name="Vollmers J."/>
            <person name="Rivas-Marin E."/>
            <person name="Kohn T."/>
            <person name="Peeters S.H."/>
            <person name="Heuer A."/>
            <person name="Rast P."/>
            <person name="Oberbeckmann S."/>
            <person name="Bunk B."/>
            <person name="Jeske O."/>
            <person name="Meyerdierks A."/>
            <person name="Storesund J.E."/>
            <person name="Kallscheuer N."/>
            <person name="Luecker S."/>
            <person name="Lage O.M."/>
            <person name="Pohl T."/>
            <person name="Merkel B.J."/>
            <person name="Hornburger P."/>
            <person name="Mueller R.-W."/>
            <person name="Bruemmer F."/>
            <person name="Labrenz M."/>
            <person name="Spormann A.M."/>
            <person name="Op Den Camp H."/>
            <person name="Overmann J."/>
            <person name="Amann R."/>
            <person name="Jetten M.S.M."/>
            <person name="Mascher T."/>
            <person name="Medema M.H."/>
            <person name="Devos D.P."/>
            <person name="Kaster A.-K."/>
            <person name="Ovreas L."/>
            <person name="Rohde M."/>
            <person name="Galperin M.Y."/>
            <person name="Jogler C."/>
        </authorList>
    </citation>
    <scope>NUCLEOTIDE SEQUENCE [LARGE SCALE GENOMIC DNA]</scope>
    <source>
        <strain evidence="1 2">CA54</strain>
    </source>
</reference>
<evidence type="ECO:0000313" key="1">
    <source>
        <dbReference type="EMBL" id="TWU13981.1"/>
    </source>
</evidence>
<gene>
    <name evidence="1" type="ORF">CA54_28230</name>
</gene>
<dbReference type="Proteomes" id="UP000320735">
    <property type="component" value="Unassembled WGS sequence"/>
</dbReference>
<organism evidence="1 2">
    <name type="scientific">Symmachiella macrocystis</name>
    <dbReference type="NCBI Taxonomy" id="2527985"/>
    <lineage>
        <taxon>Bacteria</taxon>
        <taxon>Pseudomonadati</taxon>
        <taxon>Planctomycetota</taxon>
        <taxon>Planctomycetia</taxon>
        <taxon>Planctomycetales</taxon>
        <taxon>Planctomycetaceae</taxon>
        <taxon>Symmachiella</taxon>
    </lineage>
</organism>
<sequence>MGLVSFRSPSFMRKEAGVMRVQANDSVLVTANTQRVAAERGVQQVFTDILSSVGRSGFASAEASDGSAVTADEITDSWHEWLNVSGHTRYTTLDAAESTLEDFSELMVQAHDAGAYAAPQAFLSGLSDDQLQTIQHVHHLAQPINVGALSDEGALNLLLPPPAQVDLNHDGLTQSGIGYSLRFPDSHTPRAVADAWEEATAGLSFSERMTRELQMTSEILLANIQVDDQGRFLSRSEPGDADFVNPMASSDYSYLNKARKAIESLESFKNQTPPDQYARDHSFWTAFESALQDNDAV</sequence>
<comment type="caution">
    <text evidence="1">The sequence shown here is derived from an EMBL/GenBank/DDBJ whole genome shotgun (WGS) entry which is preliminary data.</text>
</comment>
<proteinExistence type="predicted"/>
<accession>A0A5C6BRE4</accession>
<keyword evidence="2" id="KW-1185">Reference proteome</keyword>